<dbReference type="PANTHER" id="PTHR30305">
    <property type="entry name" value="PROTEIN YJDM-RELATED"/>
    <property type="match status" value="1"/>
</dbReference>
<dbReference type="AlphaFoldDB" id="A0A1M4XS07"/>
<dbReference type="NCBIfam" id="TIGR00686">
    <property type="entry name" value="phnA"/>
    <property type="match status" value="1"/>
</dbReference>
<reference evidence="4 5" key="1">
    <citation type="submission" date="2016-11" db="EMBL/GenBank/DDBJ databases">
        <authorList>
            <person name="Jaros S."/>
            <person name="Januszkiewicz K."/>
            <person name="Wedrychowicz H."/>
        </authorList>
    </citation>
    <scope>NUCLEOTIDE SEQUENCE [LARGE SCALE GENOMIC DNA]</scope>
    <source>
        <strain evidence="4 5">DSM 15692</strain>
    </source>
</reference>
<keyword evidence="4" id="KW-0378">Hydrolase</keyword>
<dbReference type="EMBL" id="FQUF01000023">
    <property type="protein sequence ID" value="SHE96364.1"/>
    <property type="molecule type" value="Genomic_DNA"/>
</dbReference>
<organism evidence="4 5">
    <name type="scientific">Atopostipes suicloacalis DSM 15692</name>
    <dbReference type="NCBI Taxonomy" id="1121025"/>
    <lineage>
        <taxon>Bacteria</taxon>
        <taxon>Bacillati</taxon>
        <taxon>Bacillota</taxon>
        <taxon>Bacilli</taxon>
        <taxon>Lactobacillales</taxon>
        <taxon>Carnobacteriaceae</taxon>
        <taxon>Atopostipes</taxon>
    </lineage>
</organism>
<dbReference type="SUPFAM" id="SSF82057">
    <property type="entry name" value="Prokaryotic SH3-related domain"/>
    <property type="match status" value="1"/>
</dbReference>
<dbReference type="OrthoDB" id="9810131at2"/>
<dbReference type="InterPro" id="IPR004624">
    <property type="entry name" value="YjdM"/>
</dbReference>
<dbReference type="Gene3D" id="2.20.25.10">
    <property type="match status" value="1"/>
</dbReference>
<proteinExistence type="inferred from homology"/>
<evidence type="ECO:0000313" key="5">
    <source>
        <dbReference type="Proteomes" id="UP000184128"/>
    </source>
</evidence>
<keyword evidence="5" id="KW-1185">Reference proteome</keyword>
<accession>A0A1M4XS07</accession>
<feature type="domain" description="Protein YjdM C-terminal" evidence="2">
    <location>
        <begin position="45"/>
        <end position="113"/>
    </location>
</feature>
<name>A0A1M4XS07_9LACT</name>
<dbReference type="SUPFAM" id="SSF57783">
    <property type="entry name" value="Zinc beta-ribbon"/>
    <property type="match status" value="1"/>
</dbReference>
<sequence>MDQLPMCPKCQSDLTYTDGNLMICPMCGHEWTQAEHEAALEAAIVRDVNGNELLNGDTVTVIQEIKLSGASKIKQGTKAKKLTILEQPYQEHDIECTIDGLGRIYLKSFLVKK</sequence>
<dbReference type="Pfam" id="PF03831">
    <property type="entry name" value="YjdM"/>
    <property type="match status" value="1"/>
</dbReference>
<dbReference type="PANTHER" id="PTHR30305:SF3">
    <property type="entry name" value="PROTEIN YJDM"/>
    <property type="match status" value="1"/>
</dbReference>
<dbReference type="Proteomes" id="UP000184128">
    <property type="component" value="Unassembled WGS sequence"/>
</dbReference>
<dbReference type="STRING" id="1121025.SAMN02745249_01515"/>
<comment type="similarity">
    <text evidence="1">Belongs to the YjdM family.</text>
</comment>
<protein>
    <submittedName>
        <fullName evidence="4">Phosphonoacetate hydrolase</fullName>
    </submittedName>
</protein>
<dbReference type="InterPro" id="IPR013988">
    <property type="entry name" value="YjdM_C"/>
</dbReference>
<dbReference type="Pfam" id="PF08274">
    <property type="entry name" value="Zn_Ribbon_YjdM"/>
    <property type="match status" value="1"/>
</dbReference>
<evidence type="ECO:0000256" key="1">
    <source>
        <dbReference type="ARBA" id="ARBA00009248"/>
    </source>
</evidence>
<evidence type="ECO:0000259" key="2">
    <source>
        <dbReference type="Pfam" id="PF03831"/>
    </source>
</evidence>
<dbReference type="Gene3D" id="2.30.30.40">
    <property type="entry name" value="SH3 Domains"/>
    <property type="match status" value="1"/>
</dbReference>
<evidence type="ECO:0000313" key="4">
    <source>
        <dbReference type="EMBL" id="SHE96364.1"/>
    </source>
</evidence>
<dbReference type="RefSeq" id="WP_073298259.1">
    <property type="nucleotide sequence ID" value="NZ_FQUF01000023.1"/>
</dbReference>
<evidence type="ECO:0000259" key="3">
    <source>
        <dbReference type="Pfam" id="PF08274"/>
    </source>
</evidence>
<dbReference type="GO" id="GO:0016787">
    <property type="term" value="F:hydrolase activity"/>
    <property type="evidence" value="ECO:0007669"/>
    <property type="project" value="UniProtKB-KW"/>
</dbReference>
<feature type="domain" description="Protein YjdM N-terminal" evidence="3">
    <location>
        <begin position="3"/>
        <end position="32"/>
    </location>
</feature>
<gene>
    <name evidence="4" type="ORF">SAMN02745249_01515</name>
</gene>
<dbReference type="InterPro" id="IPR013987">
    <property type="entry name" value="YjdM_N"/>
</dbReference>